<accession>A0A3B4ZEQ0</accession>
<evidence type="ECO:0000313" key="3">
    <source>
        <dbReference type="Ensembl" id="ENSSPAP00000006900.1"/>
    </source>
</evidence>
<protein>
    <recommendedName>
        <fullName evidence="2">Fibronectin type-III domain-containing protein</fullName>
    </recommendedName>
</protein>
<dbReference type="Pfam" id="PF09294">
    <property type="entry name" value="Interfer-bind"/>
    <property type="match status" value="1"/>
</dbReference>
<dbReference type="InterPro" id="IPR036116">
    <property type="entry name" value="FN3_sf"/>
</dbReference>
<feature type="transmembrane region" description="Helical" evidence="1">
    <location>
        <begin position="199"/>
        <end position="223"/>
    </location>
</feature>
<proteinExistence type="predicted"/>
<dbReference type="STRING" id="144197.ENSSPAP00000006900"/>
<dbReference type="PROSITE" id="PS50853">
    <property type="entry name" value="FN3"/>
    <property type="match status" value="1"/>
</dbReference>
<dbReference type="InterPro" id="IPR015373">
    <property type="entry name" value="Interferon/interleukin_rcp_dom"/>
</dbReference>
<name>A0A3B4ZEQ0_9TELE</name>
<organism evidence="3">
    <name type="scientific">Stegastes partitus</name>
    <name type="common">bicolor damselfish</name>
    <dbReference type="NCBI Taxonomy" id="144197"/>
    <lineage>
        <taxon>Eukaryota</taxon>
        <taxon>Metazoa</taxon>
        <taxon>Chordata</taxon>
        <taxon>Craniata</taxon>
        <taxon>Vertebrata</taxon>
        <taxon>Euteleostomi</taxon>
        <taxon>Actinopterygii</taxon>
        <taxon>Neopterygii</taxon>
        <taxon>Teleostei</taxon>
        <taxon>Neoteleostei</taxon>
        <taxon>Acanthomorphata</taxon>
        <taxon>Ovalentaria</taxon>
        <taxon>Pomacentridae</taxon>
        <taxon>Stegastes</taxon>
    </lineage>
</organism>
<dbReference type="Pfam" id="PF01108">
    <property type="entry name" value="Tissue_fac"/>
    <property type="match status" value="1"/>
</dbReference>
<dbReference type="GO" id="GO:0005886">
    <property type="term" value="C:plasma membrane"/>
    <property type="evidence" value="ECO:0007669"/>
    <property type="project" value="TreeGrafter"/>
</dbReference>
<dbReference type="Gene3D" id="2.60.40.10">
    <property type="entry name" value="Immunoglobulins"/>
    <property type="match status" value="2"/>
</dbReference>
<sequence>PRSTVGTVLCLDFHCTVVSQLLSGPSNVHLTSHNMDLVLRWEPPEGAAGGLLYTTEYSHTINTTFFCCINAFYFSCEKTCFLSTFTTLLFYFSAFIGPPTVSLFSSGATLEVGIQDPVFMISALRNVYNGATYNITYWKKDQNEKARSIYNIQQNRLVLNDLEPRTKYCVQVQINTDRNPNPSQPSSIICENTANETPWVAAVVAFVTMAVAVTLVVVAVVYWKSISQFLCPKDALPLHFKEVCMFLLVSAWILHVDVAVSSFHSLAKPNQFASFLLPSLCWRTPTPPCTWPCRARTQLRRSTTQSASLQATGLWRKGILWRQQGAAAVNSLMS</sequence>
<dbReference type="InterPro" id="IPR003961">
    <property type="entry name" value="FN3_dom"/>
</dbReference>
<dbReference type="AlphaFoldDB" id="A0A3B4ZEQ0"/>
<dbReference type="GeneTree" id="ENSGT00940000158231"/>
<evidence type="ECO:0000259" key="2">
    <source>
        <dbReference type="PROSITE" id="PS50853"/>
    </source>
</evidence>
<dbReference type="PANTHER" id="PTHR20859:SF46">
    <property type="entry name" value="INTERFERON GAMMA RECEPTOR 2"/>
    <property type="match status" value="1"/>
</dbReference>
<keyword evidence="1" id="KW-0472">Membrane</keyword>
<feature type="domain" description="Fibronectin type-III" evidence="2">
    <location>
        <begin position="95"/>
        <end position="196"/>
    </location>
</feature>
<dbReference type="GO" id="GO:0004896">
    <property type="term" value="F:cytokine receptor activity"/>
    <property type="evidence" value="ECO:0007669"/>
    <property type="project" value="TreeGrafter"/>
</dbReference>
<dbReference type="PANTHER" id="PTHR20859">
    <property type="entry name" value="INTERFERON/INTERLEUKIN RECEPTOR"/>
    <property type="match status" value="1"/>
</dbReference>
<dbReference type="InterPro" id="IPR013783">
    <property type="entry name" value="Ig-like_fold"/>
</dbReference>
<dbReference type="SUPFAM" id="SSF49265">
    <property type="entry name" value="Fibronectin type III"/>
    <property type="match status" value="2"/>
</dbReference>
<evidence type="ECO:0000256" key="1">
    <source>
        <dbReference type="SAM" id="Phobius"/>
    </source>
</evidence>
<keyword evidence="1" id="KW-0812">Transmembrane</keyword>
<dbReference type="Ensembl" id="ENSSPAT00000007040.1">
    <property type="protein sequence ID" value="ENSSPAP00000006900.1"/>
    <property type="gene ID" value="ENSSPAG00000005304.1"/>
</dbReference>
<dbReference type="InterPro" id="IPR050650">
    <property type="entry name" value="Type-II_Cytokine-TF_Rcpt"/>
</dbReference>
<reference evidence="3" key="1">
    <citation type="submission" date="2023-09" db="UniProtKB">
        <authorList>
            <consortium name="Ensembl"/>
        </authorList>
    </citation>
    <scope>IDENTIFICATION</scope>
</reference>
<keyword evidence="1" id="KW-1133">Transmembrane helix</keyword>